<protein>
    <submittedName>
        <fullName evidence="1">Uncharacterized protein</fullName>
    </submittedName>
</protein>
<organism evidence="1 2">
    <name type="scientific">Enterococcus saccharolyticus subsp. saccharolyticus ATCC 43076</name>
    <dbReference type="NCBI Taxonomy" id="1139996"/>
    <lineage>
        <taxon>Bacteria</taxon>
        <taxon>Bacillati</taxon>
        <taxon>Bacillota</taxon>
        <taxon>Bacilli</taxon>
        <taxon>Lactobacillales</taxon>
        <taxon>Enterococcaceae</taxon>
        <taxon>Enterococcus</taxon>
    </lineage>
</organism>
<sequence>MIAIIFDFVGQLFSGISFGKMKDIHEEENQTK</sequence>
<comment type="caution">
    <text evidence="1">The sequence shown here is derived from an EMBL/GenBank/DDBJ whole genome shotgun (WGS) entry which is preliminary data.</text>
</comment>
<dbReference type="Proteomes" id="UP000014136">
    <property type="component" value="Unassembled WGS sequence"/>
</dbReference>
<proteinExistence type="predicted"/>
<evidence type="ECO:0000313" key="2">
    <source>
        <dbReference type="Proteomes" id="UP000014136"/>
    </source>
</evidence>
<reference evidence="1 2" key="1">
    <citation type="submission" date="2013-03" db="EMBL/GenBank/DDBJ databases">
        <title>The Genome Sequence of Enterococcus saccharolyticus ATCC_43076 (Illumina only assembly).</title>
        <authorList>
            <consortium name="The Broad Institute Genomics Platform"/>
            <consortium name="The Broad Institute Genome Sequencing Center for Infectious Disease"/>
            <person name="Earl A."/>
            <person name="Russ C."/>
            <person name="Gilmore M."/>
            <person name="Surin D."/>
            <person name="Walker B."/>
            <person name="Young S."/>
            <person name="Zeng Q."/>
            <person name="Gargeya S."/>
            <person name="Fitzgerald M."/>
            <person name="Haas B."/>
            <person name="Abouelleil A."/>
            <person name="Allen A.W."/>
            <person name="Alvarado L."/>
            <person name="Arachchi H.M."/>
            <person name="Berlin A.M."/>
            <person name="Chapman S.B."/>
            <person name="Gainer-Dewar J."/>
            <person name="Goldberg J."/>
            <person name="Griggs A."/>
            <person name="Gujja S."/>
            <person name="Hansen M."/>
            <person name="Howarth C."/>
            <person name="Imamovic A."/>
            <person name="Ireland A."/>
            <person name="Larimer J."/>
            <person name="McCowan C."/>
            <person name="Murphy C."/>
            <person name="Pearson M."/>
            <person name="Poon T.W."/>
            <person name="Priest M."/>
            <person name="Roberts A."/>
            <person name="Saif S."/>
            <person name="Shea T."/>
            <person name="Sisk P."/>
            <person name="Sykes S."/>
            <person name="Wortman J."/>
            <person name="Nusbaum C."/>
            <person name="Birren B."/>
        </authorList>
    </citation>
    <scope>NUCLEOTIDE SEQUENCE [LARGE SCALE GENOMIC DNA]</scope>
    <source>
        <strain evidence="1 2">ATCC 43076</strain>
    </source>
</reference>
<dbReference type="AlphaFoldDB" id="S0NXR4"/>
<dbReference type="HOGENOM" id="CLU_3389329_0_0_9"/>
<accession>S0NXR4</accession>
<evidence type="ECO:0000313" key="1">
    <source>
        <dbReference type="EMBL" id="EOT29152.1"/>
    </source>
</evidence>
<name>S0NXR4_9ENTE</name>
<dbReference type="EMBL" id="AHYT01000004">
    <property type="protein sequence ID" value="EOT29152.1"/>
    <property type="molecule type" value="Genomic_DNA"/>
</dbReference>
<keyword evidence="2" id="KW-1185">Reference proteome</keyword>
<gene>
    <name evidence="1" type="ORF">OMQ_01104</name>
</gene>